<comment type="similarity">
    <text evidence="1 9">Belongs to the metallo-dependent hydrolases superfamily. NagA family.</text>
</comment>
<dbReference type="GO" id="GO:0046872">
    <property type="term" value="F:metal ion binding"/>
    <property type="evidence" value="ECO:0007669"/>
    <property type="project" value="UniProtKB-KW"/>
</dbReference>
<evidence type="ECO:0000256" key="5">
    <source>
        <dbReference type="ARBA" id="ARBA00022801"/>
    </source>
</evidence>
<feature type="binding site" evidence="11">
    <location>
        <position position="194"/>
    </location>
    <ligand>
        <name>Zn(2+)</name>
        <dbReference type="ChEBI" id="CHEBI:29105"/>
    </ligand>
</feature>
<dbReference type="CDD" id="cd00854">
    <property type="entry name" value="NagA"/>
    <property type="match status" value="1"/>
</dbReference>
<proteinExistence type="inferred from homology"/>
<dbReference type="InterPro" id="IPR032466">
    <property type="entry name" value="Metal_Hydrolase"/>
</dbReference>
<evidence type="ECO:0000313" key="13">
    <source>
        <dbReference type="EMBL" id="SEP66620.1"/>
    </source>
</evidence>
<dbReference type="GO" id="GO:0006046">
    <property type="term" value="P:N-acetylglucosamine catabolic process"/>
    <property type="evidence" value="ECO:0007669"/>
    <property type="project" value="TreeGrafter"/>
</dbReference>
<dbReference type="PIRSF" id="PIRSF038994">
    <property type="entry name" value="NagA"/>
    <property type="match status" value="1"/>
</dbReference>
<feature type="domain" description="Amidohydrolase-related" evidence="12">
    <location>
        <begin position="50"/>
        <end position="365"/>
    </location>
</feature>
<evidence type="ECO:0000256" key="1">
    <source>
        <dbReference type="ARBA" id="ARBA00010716"/>
    </source>
</evidence>
<evidence type="ECO:0000256" key="2">
    <source>
        <dbReference type="ARBA" id="ARBA00011899"/>
    </source>
</evidence>
<reference evidence="13 14" key="1">
    <citation type="submission" date="2016-10" db="EMBL/GenBank/DDBJ databases">
        <authorList>
            <person name="Varghese N."/>
            <person name="Submissions S."/>
        </authorList>
    </citation>
    <scope>NUCLEOTIDE SEQUENCE [LARGE SCALE GENOMIC DNA]</scope>
    <source>
        <strain evidence="13 14">TC-13</strain>
    </source>
</reference>
<dbReference type="FunFam" id="3.20.20.140:FF:000004">
    <property type="entry name" value="N-acetylglucosamine-6-phosphate deacetylase"/>
    <property type="match status" value="1"/>
</dbReference>
<protein>
    <recommendedName>
        <fullName evidence="3">N-acetylglucosamine-6-phosphate deacetylase</fullName>
        <ecNumber evidence="2">3.5.1.25</ecNumber>
    </recommendedName>
</protein>
<dbReference type="RefSeq" id="WP_089985166.1">
    <property type="nucleotide sequence ID" value="NZ_CP189820.1"/>
</dbReference>
<gene>
    <name evidence="13" type="ORF">SAMN02787113_00296</name>
</gene>
<comment type="cofactor">
    <cofactor evidence="11">
        <name>a divalent metal cation</name>
        <dbReference type="ChEBI" id="CHEBI:60240"/>
    </cofactor>
    <text evidence="11">Binds 1 divalent metal cation per subunit.</text>
</comment>
<dbReference type="PANTHER" id="PTHR11113:SF14">
    <property type="entry name" value="N-ACETYLGLUCOSAMINE-6-PHOSPHATE DEACETYLASE"/>
    <property type="match status" value="1"/>
</dbReference>
<dbReference type="InterPro" id="IPR003764">
    <property type="entry name" value="GlcNAc_6-P_deAcase"/>
</dbReference>
<dbReference type="SUPFAM" id="SSF51556">
    <property type="entry name" value="Metallo-dependent hydrolases"/>
    <property type="match status" value="1"/>
</dbReference>
<feature type="active site" description="Proton donor/acceptor" evidence="10">
    <location>
        <position position="273"/>
    </location>
</feature>
<evidence type="ECO:0000256" key="7">
    <source>
        <dbReference type="ARBA" id="ARBA00047647"/>
    </source>
</evidence>
<dbReference type="EMBL" id="FOEL01000002">
    <property type="protein sequence ID" value="SEP66620.1"/>
    <property type="molecule type" value="Genomic_DNA"/>
</dbReference>
<evidence type="ECO:0000256" key="8">
    <source>
        <dbReference type="ARBA" id="ARBA00060590"/>
    </source>
</evidence>
<dbReference type="GO" id="GO:0008448">
    <property type="term" value="F:N-acetylglucosamine-6-phosphate deacetylase activity"/>
    <property type="evidence" value="ECO:0007669"/>
    <property type="project" value="UniProtKB-EC"/>
</dbReference>
<feature type="binding site" evidence="11">
    <location>
        <position position="128"/>
    </location>
    <ligand>
        <name>Zn(2+)</name>
        <dbReference type="ChEBI" id="CHEBI:29105"/>
    </ligand>
</feature>
<evidence type="ECO:0000256" key="9">
    <source>
        <dbReference type="PIRNR" id="PIRNR038994"/>
    </source>
</evidence>
<evidence type="ECO:0000256" key="11">
    <source>
        <dbReference type="PIRSR" id="PIRSR038994-3"/>
    </source>
</evidence>
<dbReference type="AlphaFoldDB" id="A0A1H8ZQ95"/>
<keyword evidence="5 9" id="KW-0378">Hydrolase</keyword>
<evidence type="ECO:0000256" key="3">
    <source>
        <dbReference type="ARBA" id="ARBA00018029"/>
    </source>
</evidence>
<evidence type="ECO:0000259" key="12">
    <source>
        <dbReference type="Pfam" id="PF01979"/>
    </source>
</evidence>
<evidence type="ECO:0000256" key="4">
    <source>
        <dbReference type="ARBA" id="ARBA00022723"/>
    </source>
</evidence>
<dbReference type="InterPro" id="IPR006680">
    <property type="entry name" value="Amidohydro-rel"/>
</dbReference>
<dbReference type="Proteomes" id="UP000199410">
    <property type="component" value="Unassembled WGS sequence"/>
</dbReference>
<organism evidence="13 14">
    <name type="scientific">Lysinibacillus fusiformis</name>
    <dbReference type="NCBI Taxonomy" id="28031"/>
    <lineage>
        <taxon>Bacteria</taxon>
        <taxon>Bacillati</taxon>
        <taxon>Bacillota</taxon>
        <taxon>Bacilli</taxon>
        <taxon>Bacillales</taxon>
        <taxon>Bacillaceae</taxon>
        <taxon>Lysinibacillus</taxon>
    </lineage>
</organism>
<accession>A0A1H8ZQ95</accession>
<dbReference type="NCBIfam" id="TIGR00221">
    <property type="entry name" value="nagA"/>
    <property type="match status" value="1"/>
</dbReference>
<keyword evidence="4 11" id="KW-0479">Metal-binding</keyword>
<name>A0A1H8ZQ95_9BACI</name>
<keyword evidence="6 9" id="KW-0119">Carbohydrate metabolism</keyword>
<evidence type="ECO:0000256" key="6">
    <source>
        <dbReference type="ARBA" id="ARBA00023277"/>
    </source>
</evidence>
<evidence type="ECO:0000256" key="10">
    <source>
        <dbReference type="PIRSR" id="PIRSR038994-1"/>
    </source>
</evidence>
<dbReference type="PANTHER" id="PTHR11113">
    <property type="entry name" value="N-ACETYLGLUCOSAMINE-6-PHOSPHATE DEACETYLASE"/>
    <property type="match status" value="1"/>
</dbReference>
<dbReference type="Gene3D" id="2.30.40.10">
    <property type="entry name" value="Urease, subunit C, domain 1"/>
    <property type="match status" value="1"/>
</dbReference>
<comment type="pathway">
    <text evidence="8">Amino-sugar metabolism; N-acetylneuraminate degradation; D-fructose 6-phosphate from N-acetylneuraminate: step 4/5.</text>
</comment>
<dbReference type="SUPFAM" id="SSF51338">
    <property type="entry name" value="Composite domain of metallo-dependent hydrolases"/>
    <property type="match status" value="1"/>
</dbReference>
<feature type="binding site" evidence="11">
    <location>
        <position position="215"/>
    </location>
    <ligand>
        <name>Zn(2+)</name>
        <dbReference type="ChEBI" id="CHEBI:29105"/>
    </ligand>
</feature>
<sequence length="384" mass="41802">MSLIIRNITVVNASGRDEQMDVWMTDGKIAQVAHHIEVEGVEQLDGSGKFLLPGFIDMHIHGSAKMDTMDASDEGLHIMAKSLLKEGTTSFLATTMTQSFDNIERAIANVAQFQPKSDEAEVLGLHIEGPFVSKQRAGAQPLDYIVLPDVEVMTKWQALSGQKIKQITLAPEEPNGMTAVQSLSENGIIVSIGHSDATFEQMQEAVQLGASQGTHLYNQMRPFHHRDPGVVGGVLLIDAIKAELIVDFIHMHEGAVEMAYRLKGADGIILITDAMRAKGMPYGEYDLGGQLVHVTESGAHLSNGSLAGSILTMDQAVRNMRQITNCTLEELVKMSSYNAAQQLKLTNKGQLIEGYDADAVIVDEHLLLHQTIKAGQISMHANNL</sequence>
<comment type="catalytic activity">
    <reaction evidence="7">
        <text>N-acetyl-D-glucosamine 6-phosphate + H2O = D-glucosamine 6-phosphate + acetate</text>
        <dbReference type="Rhea" id="RHEA:22936"/>
        <dbReference type="ChEBI" id="CHEBI:15377"/>
        <dbReference type="ChEBI" id="CHEBI:30089"/>
        <dbReference type="ChEBI" id="CHEBI:57513"/>
        <dbReference type="ChEBI" id="CHEBI:58725"/>
        <dbReference type="EC" id="3.5.1.25"/>
    </reaction>
</comment>
<dbReference type="InterPro" id="IPR011059">
    <property type="entry name" value="Metal-dep_hydrolase_composite"/>
</dbReference>
<dbReference type="Gene3D" id="3.20.20.140">
    <property type="entry name" value="Metal-dependent hydrolases"/>
    <property type="match status" value="1"/>
</dbReference>
<dbReference type="Pfam" id="PF01979">
    <property type="entry name" value="Amidohydro_1"/>
    <property type="match status" value="1"/>
</dbReference>
<evidence type="ECO:0000313" key="14">
    <source>
        <dbReference type="Proteomes" id="UP000199410"/>
    </source>
</evidence>
<comment type="caution">
    <text evidence="13">The sequence shown here is derived from an EMBL/GenBank/DDBJ whole genome shotgun (WGS) entry which is preliminary data.</text>
</comment>
<dbReference type="EC" id="3.5.1.25" evidence="2"/>